<proteinExistence type="predicted"/>
<dbReference type="OrthoDB" id="10006252at2"/>
<dbReference type="AlphaFoldDB" id="A0A0W0SBA9"/>
<dbReference type="RefSeq" id="WP_028382565.1">
    <property type="nucleotide sequence ID" value="NZ_CAAAIT010000005.1"/>
</dbReference>
<reference evidence="3 5" key="2">
    <citation type="submission" date="2018-12" db="EMBL/GenBank/DDBJ databases">
        <authorList>
            <consortium name="Pathogen Informatics"/>
        </authorList>
    </citation>
    <scope>NUCLEOTIDE SEQUENCE [LARGE SCALE GENOMIC DNA]</scope>
    <source>
        <strain evidence="3 5">NCTC11976</strain>
    </source>
</reference>
<evidence type="ECO:0000313" key="4">
    <source>
        <dbReference type="Proteomes" id="UP000054921"/>
    </source>
</evidence>
<dbReference type="Proteomes" id="UP000277577">
    <property type="component" value="Chromosome"/>
</dbReference>
<evidence type="ECO:0000313" key="5">
    <source>
        <dbReference type="Proteomes" id="UP000277577"/>
    </source>
</evidence>
<dbReference type="EMBL" id="LR134173">
    <property type="protein sequence ID" value="VEB34634.1"/>
    <property type="molecule type" value="Genomic_DNA"/>
</dbReference>
<protein>
    <recommendedName>
        <fullName evidence="6">Ankyrin repeat protein</fullName>
    </recommendedName>
</protein>
<dbReference type="Proteomes" id="UP000054921">
    <property type="component" value="Unassembled WGS sequence"/>
</dbReference>
<reference evidence="2 4" key="1">
    <citation type="submission" date="2015-11" db="EMBL/GenBank/DDBJ databases">
        <title>Genomic analysis of 38 Legionella species identifies large and diverse effector repertoires.</title>
        <authorList>
            <person name="Burstein D."/>
            <person name="Amaro F."/>
            <person name="Zusman T."/>
            <person name="Lifshitz Z."/>
            <person name="Cohen O."/>
            <person name="Gilbert J.A."/>
            <person name="Pupko T."/>
            <person name="Shuman H.A."/>
            <person name="Segal G."/>
        </authorList>
    </citation>
    <scope>NUCLEOTIDE SEQUENCE [LARGE SCALE GENOMIC DNA]</scope>
    <source>
        <strain evidence="2 4">ORW</strain>
    </source>
</reference>
<organism evidence="2 4">
    <name type="scientific">Legionella cherrii</name>
    <dbReference type="NCBI Taxonomy" id="28084"/>
    <lineage>
        <taxon>Bacteria</taxon>
        <taxon>Pseudomonadati</taxon>
        <taxon>Pseudomonadota</taxon>
        <taxon>Gammaproteobacteria</taxon>
        <taxon>Legionellales</taxon>
        <taxon>Legionellaceae</taxon>
        <taxon>Legionella</taxon>
    </lineage>
</organism>
<evidence type="ECO:0000313" key="2">
    <source>
        <dbReference type="EMBL" id="KTC80642.1"/>
    </source>
</evidence>
<feature type="coiled-coil region" evidence="1">
    <location>
        <begin position="202"/>
        <end position="250"/>
    </location>
</feature>
<gene>
    <name evidence="2" type="ORF">Lche_2662</name>
    <name evidence="3" type="ORF">NCTC11976_00940</name>
</gene>
<evidence type="ECO:0008006" key="6">
    <source>
        <dbReference type="Google" id="ProtNLM"/>
    </source>
</evidence>
<accession>A0A0W0SBA9</accession>
<name>A0A0W0SBA9_9GAMM</name>
<dbReference type="EMBL" id="LNXW01000013">
    <property type="protein sequence ID" value="KTC80642.1"/>
    <property type="molecule type" value="Genomic_DNA"/>
</dbReference>
<evidence type="ECO:0000313" key="3">
    <source>
        <dbReference type="EMBL" id="VEB34634.1"/>
    </source>
</evidence>
<keyword evidence="1" id="KW-0175">Coiled coil</keyword>
<dbReference type="PATRIC" id="fig|28084.5.peg.2880"/>
<sequence>MKVLNSAQNFDEIELINMLLLIFKDASSLSESMFYKKYASFEIPEQLFQFKFKSLHEGTVLHLVMQQFSEARDSSHRQNLIAFFEFLINNGADINIKESGQEFVEKTPLFYLVTSELIVNQWHWDQIFSKVNQAKVPIKNNTLNLLITQMLVNKYWPDLKKRDLIDRLILMGGEITRDHELICKNDQFFQENQSRWKCEVLARSHEQLKEKYELTIRRLEQQNNLLTEQLSQLSQKIDSLINSSEKIETNPEASKASLSFFL</sequence>
<keyword evidence="5" id="KW-1185">Reference proteome</keyword>
<evidence type="ECO:0000256" key="1">
    <source>
        <dbReference type="SAM" id="Coils"/>
    </source>
</evidence>